<evidence type="ECO:0000256" key="5">
    <source>
        <dbReference type="RuleBase" id="RU000687"/>
    </source>
</evidence>
<dbReference type="SUPFAM" id="SSF90112">
    <property type="entry name" value="Neurotransmitter-gated ion-channel transmembrane pore"/>
    <property type="match status" value="1"/>
</dbReference>
<dbReference type="InterPro" id="IPR018000">
    <property type="entry name" value="Neurotransmitter_ion_chnl_CS"/>
</dbReference>
<dbReference type="GO" id="GO:0016020">
    <property type="term" value="C:membrane"/>
    <property type="evidence" value="ECO:0007669"/>
    <property type="project" value="UniProtKB-SubCell"/>
</dbReference>
<keyword evidence="2 5" id="KW-0812">Transmembrane</keyword>
<dbReference type="Proteomes" id="UP000694844">
    <property type="component" value="Chromosome 4"/>
</dbReference>
<dbReference type="FunFam" id="2.70.170.10:FF:000030">
    <property type="entry name" value="AcetylCholine Receptor"/>
    <property type="match status" value="1"/>
</dbReference>
<dbReference type="Pfam" id="PF02932">
    <property type="entry name" value="Neur_chan_memb"/>
    <property type="match status" value="1"/>
</dbReference>
<name>A0A8B8DY71_CRAVI</name>
<dbReference type="PANTHER" id="PTHR18945">
    <property type="entry name" value="NEUROTRANSMITTER GATED ION CHANNEL"/>
    <property type="match status" value="1"/>
</dbReference>
<dbReference type="InterPro" id="IPR006201">
    <property type="entry name" value="Neur_channel"/>
</dbReference>
<dbReference type="InterPro" id="IPR036734">
    <property type="entry name" value="Neur_chan_lig-bd_sf"/>
</dbReference>
<feature type="domain" description="Neurotransmitter-gated ion-channel transmembrane" evidence="7">
    <location>
        <begin position="239"/>
        <end position="351"/>
    </location>
</feature>
<keyword evidence="5" id="KW-0732">Signal</keyword>
<feature type="transmembrane region" description="Helical" evidence="5">
    <location>
        <begin position="409"/>
        <end position="429"/>
    </location>
</feature>
<comment type="caution">
    <text evidence="5">Lacks conserved residue(s) required for the propagation of feature annotation.</text>
</comment>
<dbReference type="GeneID" id="111129773"/>
<organism evidence="8 9">
    <name type="scientific">Crassostrea virginica</name>
    <name type="common">Eastern oyster</name>
    <dbReference type="NCBI Taxonomy" id="6565"/>
    <lineage>
        <taxon>Eukaryota</taxon>
        <taxon>Metazoa</taxon>
        <taxon>Spiralia</taxon>
        <taxon>Lophotrochozoa</taxon>
        <taxon>Mollusca</taxon>
        <taxon>Bivalvia</taxon>
        <taxon>Autobranchia</taxon>
        <taxon>Pteriomorphia</taxon>
        <taxon>Ostreida</taxon>
        <taxon>Ostreoidea</taxon>
        <taxon>Ostreidae</taxon>
        <taxon>Crassostrea</taxon>
    </lineage>
</organism>
<dbReference type="Gene3D" id="2.70.170.10">
    <property type="entry name" value="Neurotransmitter-gated ion-channel ligand-binding domain"/>
    <property type="match status" value="1"/>
</dbReference>
<feature type="transmembrane region" description="Helical" evidence="5">
    <location>
        <begin position="301"/>
        <end position="321"/>
    </location>
</feature>
<dbReference type="PROSITE" id="PS00236">
    <property type="entry name" value="NEUROTR_ION_CHANNEL"/>
    <property type="match status" value="1"/>
</dbReference>
<evidence type="ECO:0000313" key="8">
    <source>
        <dbReference type="Proteomes" id="UP000694844"/>
    </source>
</evidence>
<evidence type="ECO:0000259" key="7">
    <source>
        <dbReference type="Pfam" id="PF02932"/>
    </source>
</evidence>
<dbReference type="GO" id="GO:0005230">
    <property type="term" value="F:extracellular ligand-gated monoatomic ion channel activity"/>
    <property type="evidence" value="ECO:0007669"/>
    <property type="project" value="InterPro"/>
</dbReference>
<dbReference type="SUPFAM" id="SSF63712">
    <property type="entry name" value="Nicotinic receptor ligand binding domain-like"/>
    <property type="match status" value="1"/>
</dbReference>
<reference evidence="9" key="1">
    <citation type="submission" date="2025-08" db="UniProtKB">
        <authorList>
            <consortium name="RefSeq"/>
        </authorList>
    </citation>
    <scope>IDENTIFICATION</scope>
    <source>
        <tissue evidence="9">Whole sample</tissue>
    </source>
</reference>
<dbReference type="GO" id="GO:0004888">
    <property type="term" value="F:transmembrane signaling receptor activity"/>
    <property type="evidence" value="ECO:0007669"/>
    <property type="project" value="InterPro"/>
</dbReference>
<evidence type="ECO:0000313" key="9">
    <source>
        <dbReference type="RefSeq" id="XP_022331941.1"/>
    </source>
</evidence>
<dbReference type="Pfam" id="PF02931">
    <property type="entry name" value="Neur_chan_LBD"/>
    <property type="match status" value="1"/>
</dbReference>
<evidence type="ECO:0000256" key="4">
    <source>
        <dbReference type="ARBA" id="ARBA00023136"/>
    </source>
</evidence>
<dbReference type="InterPro" id="IPR036719">
    <property type="entry name" value="Neuro-gated_channel_TM_sf"/>
</dbReference>
<keyword evidence="4 5" id="KW-0472">Membrane</keyword>
<keyword evidence="5" id="KW-0407">Ion channel</keyword>
<evidence type="ECO:0000256" key="3">
    <source>
        <dbReference type="ARBA" id="ARBA00022989"/>
    </source>
</evidence>
<sequence length="431" mass="48552">MQATVCFGIALSVFSFIADAASQTTANQQALHAHLFTSYEAGEKPYCGGAVNVTLDLALRQVIDLDEPHQILKVSVWIRLSWKDCRLVWNSSEFGGIRSLVVPARYVWVPDITLFDSVSPELAGLHEFRPTVHWDGGVSYNFPSLTLSLCPLDVEKFPYDQQTCRLAFGSWAYNGLVMDLMNKKPEGDLTSAVEHVEWTYVSLTAERRVMHYGCCPEPYPEVTFYLTLRRKPNFYLTSLVVPSALITLLAVLGYYLPVESGEKVSLQITVMLSLAVFQQLVSDKLPPSADTTPIIARYLSFSLYLVGMTCLMAVIVIATYYQGNTAMPLWFYNVGVIKLSKITFVDVENDDTLLLIRNNIGSPDKQHITYLERSPTENYTKLLFDPGVSTPKIDYTEAWKKLATNIDRICFFVFINVCCMGLGIFLYLFNF</sequence>
<dbReference type="InterPro" id="IPR038050">
    <property type="entry name" value="Neuro_actylchol_rec"/>
</dbReference>
<accession>A0A8B8DY71</accession>
<evidence type="ECO:0000256" key="1">
    <source>
        <dbReference type="ARBA" id="ARBA00004141"/>
    </source>
</evidence>
<dbReference type="KEGG" id="cvn:111129773"/>
<proteinExistence type="inferred from homology"/>
<dbReference type="Gene3D" id="1.20.58.390">
    <property type="entry name" value="Neurotransmitter-gated ion-channel transmembrane domain"/>
    <property type="match status" value="1"/>
</dbReference>
<feature type="transmembrane region" description="Helical" evidence="5">
    <location>
        <begin position="234"/>
        <end position="257"/>
    </location>
</feature>
<dbReference type="RefSeq" id="XP_022331941.1">
    <property type="nucleotide sequence ID" value="XM_022476233.1"/>
</dbReference>
<feature type="chain" id="PRO_5034248782" evidence="5">
    <location>
        <begin position="23"/>
        <end position="431"/>
    </location>
</feature>
<dbReference type="CDD" id="cd19051">
    <property type="entry name" value="LGIC_TM_cation"/>
    <property type="match status" value="1"/>
</dbReference>
<dbReference type="InterPro" id="IPR006029">
    <property type="entry name" value="Neurotrans-gated_channel_TM"/>
</dbReference>
<dbReference type="InterPro" id="IPR006202">
    <property type="entry name" value="Neur_chan_lig-bd"/>
</dbReference>
<feature type="signal peptide" evidence="5">
    <location>
        <begin position="1"/>
        <end position="22"/>
    </location>
</feature>
<protein>
    <submittedName>
        <fullName evidence="9">Neuronal acetylcholine receptor subunit alpha-10-like</fullName>
    </submittedName>
</protein>
<evidence type="ECO:0000259" key="6">
    <source>
        <dbReference type="Pfam" id="PF02931"/>
    </source>
</evidence>
<dbReference type="PRINTS" id="PR00252">
    <property type="entry name" value="NRIONCHANNEL"/>
</dbReference>
<dbReference type="CDD" id="cd18997">
    <property type="entry name" value="LGIC_ECD_nAChR"/>
    <property type="match status" value="1"/>
</dbReference>
<keyword evidence="5" id="KW-0406">Ion transport</keyword>
<keyword evidence="8" id="KW-1185">Reference proteome</keyword>
<comment type="similarity">
    <text evidence="5">Belongs to the ligand-gated ion channel (TC 1.A.9) family.</text>
</comment>
<comment type="subcellular location">
    <subcellularLocation>
        <location evidence="1">Membrane</location>
        <topology evidence="1">Multi-pass membrane protein</topology>
    </subcellularLocation>
</comment>
<evidence type="ECO:0000256" key="2">
    <source>
        <dbReference type="ARBA" id="ARBA00022692"/>
    </source>
</evidence>
<dbReference type="OrthoDB" id="6097775at2759"/>
<gene>
    <name evidence="9" type="primary">LOC111129773</name>
</gene>
<keyword evidence="3 5" id="KW-1133">Transmembrane helix</keyword>
<dbReference type="AlphaFoldDB" id="A0A8B8DY71"/>
<feature type="domain" description="Neurotransmitter-gated ion-channel ligand-binding" evidence="6">
    <location>
        <begin position="29"/>
        <end position="232"/>
    </location>
</feature>
<keyword evidence="5" id="KW-0813">Transport</keyword>